<evidence type="ECO:0000256" key="1">
    <source>
        <dbReference type="SAM" id="Phobius"/>
    </source>
</evidence>
<keyword evidence="1" id="KW-0472">Membrane</keyword>
<dbReference type="AlphaFoldDB" id="A0A5K7XGT5"/>
<evidence type="ECO:0000313" key="2">
    <source>
        <dbReference type="EMBL" id="BBO36114.1"/>
    </source>
</evidence>
<keyword evidence="3" id="KW-1185">Reference proteome</keyword>
<reference evidence="3" key="1">
    <citation type="submission" date="2019-10" db="EMBL/GenBank/DDBJ databases">
        <title>Lacipirellula parvula gen. nov., sp. nov., representing a lineage of planctomycetes widespread in freshwater anoxic habitats, and description of the family Lacipirellulaceae.</title>
        <authorList>
            <person name="Dedysh S.N."/>
            <person name="Kulichevskaya I.S."/>
            <person name="Beletsky A.V."/>
            <person name="Rakitin A.L."/>
            <person name="Mardanov A.V."/>
            <person name="Ivanova A.A."/>
            <person name="Saltykova V.X."/>
            <person name="Rijpstra W.I.C."/>
            <person name="Sinninghe Damste J.S."/>
            <person name="Ravin N.V."/>
        </authorList>
    </citation>
    <scope>NUCLEOTIDE SEQUENCE [LARGE SCALE GENOMIC DNA]</scope>
    <source>
        <strain evidence="3">PX69</strain>
    </source>
</reference>
<organism evidence="2 3">
    <name type="scientific">Lacipirellula parvula</name>
    <dbReference type="NCBI Taxonomy" id="2650471"/>
    <lineage>
        <taxon>Bacteria</taxon>
        <taxon>Pseudomonadati</taxon>
        <taxon>Planctomycetota</taxon>
        <taxon>Planctomycetia</taxon>
        <taxon>Pirellulales</taxon>
        <taxon>Lacipirellulaceae</taxon>
        <taxon>Lacipirellula</taxon>
    </lineage>
</organism>
<accession>A0A5K7XGT5</accession>
<dbReference type="RefSeq" id="WP_172992320.1">
    <property type="nucleotide sequence ID" value="NZ_AP021861.1"/>
</dbReference>
<dbReference type="Proteomes" id="UP000326837">
    <property type="component" value="Chromosome"/>
</dbReference>
<protein>
    <submittedName>
        <fullName evidence="2">Uncharacterized protein</fullName>
    </submittedName>
</protein>
<keyword evidence="1" id="KW-0812">Transmembrane</keyword>
<name>A0A5K7XGT5_9BACT</name>
<dbReference type="KEGG" id="lpav:PLANPX_5726"/>
<feature type="transmembrane region" description="Helical" evidence="1">
    <location>
        <begin position="21"/>
        <end position="40"/>
    </location>
</feature>
<sequence length="57" mass="6033">MSIEHPQTPLDPVVRFRIRTVLTVTTIAAVAAATPLLFGACNLQPFALPSWLTGAAS</sequence>
<keyword evidence="1" id="KW-1133">Transmembrane helix</keyword>
<dbReference type="EMBL" id="AP021861">
    <property type="protein sequence ID" value="BBO36114.1"/>
    <property type="molecule type" value="Genomic_DNA"/>
</dbReference>
<proteinExistence type="predicted"/>
<gene>
    <name evidence="2" type="ORF">PLANPX_5726</name>
</gene>
<evidence type="ECO:0000313" key="3">
    <source>
        <dbReference type="Proteomes" id="UP000326837"/>
    </source>
</evidence>